<proteinExistence type="predicted"/>
<dbReference type="Proteomes" id="UP000287224">
    <property type="component" value="Unassembled WGS sequence"/>
</dbReference>
<name>A0A401ZFM5_9CHLR</name>
<dbReference type="SUPFAM" id="SSF56112">
    <property type="entry name" value="Protein kinase-like (PK-like)"/>
    <property type="match status" value="1"/>
</dbReference>
<dbReference type="InterPro" id="IPR011009">
    <property type="entry name" value="Kinase-like_dom_sf"/>
</dbReference>
<accession>A0A401ZFM5</accession>
<dbReference type="AlphaFoldDB" id="A0A401ZFM5"/>
<sequence length="308" mass="35161">MSIFSPDMRARLVIKRDTYRFLPHPVLPDEVNKIVRINTTTYQLQNEGDKTLWALKVPNPGAVDPSVEQMVVRQSAFGNLPGLQAAKRICLVKRLFPELIAAHPELEYSILMPWISGRTWAGFMDDGDLCSQYTLERAKELALTMAYVLWGLETNGLAHTDIAGDNVVIVNHRHVELIDLEGLYVQGTPPVAQPSKGWAGYQHPRLDGQGQSHLFGDRFAGAILLVEMLTWWNPLIRALTEGESLFQFKHQGVRDEMTQRLRAVRQILRGMYPGLHELFEQAWYSPNLARCPDFRSWVMCILRLRWDG</sequence>
<comment type="caution">
    <text evidence="1">The sequence shown here is derived from an EMBL/GenBank/DDBJ whole genome shotgun (WGS) entry which is preliminary data.</text>
</comment>
<protein>
    <recommendedName>
        <fullName evidence="3">Protein kinase domain-containing protein</fullName>
    </recommendedName>
</protein>
<evidence type="ECO:0000313" key="2">
    <source>
        <dbReference type="Proteomes" id="UP000287224"/>
    </source>
</evidence>
<dbReference type="EMBL" id="BIFQ01000001">
    <property type="protein sequence ID" value="GCE05488.1"/>
    <property type="molecule type" value="Genomic_DNA"/>
</dbReference>
<dbReference type="Gene3D" id="1.10.510.10">
    <property type="entry name" value="Transferase(Phosphotransferase) domain 1"/>
    <property type="match status" value="1"/>
</dbReference>
<organism evidence="1 2">
    <name type="scientific">Dictyobacter aurantiacus</name>
    <dbReference type="NCBI Taxonomy" id="1936993"/>
    <lineage>
        <taxon>Bacteria</taxon>
        <taxon>Bacillati</taxon>
        <taxon>Chloroflexota</taxon>
        <taxon>Ktedonobacteria</taxon>
        <taxon>Ktedonobacterales</taxon>
        <taxon>Dictyobacteraceae</taxon>
        <taxon>Dictyobacter</taxon>
    </lineage>
</organism>
<evidence type="ECO:0008006" key="3">
    <source>
        <dbReference type="Google" id="ProtNLM"/>
    </source>
</evidence>
<evidence type="ECO:0000313" key="1">
    <source>
        <dbReference type="EMBL" id="GCE05488.1"/>
    </source>
</evidence>
<dbReference type="OrthoDB" id="2663482at2"/>
<dbReference type="RefSeq" id="WP_126596525.1">
    <property type="nucleotide sequence ID" value="NZ_BIFQ01000001.1"/>
</dbReference>
<keyword evidence="2" id="KW-1185">Reference proteome</keyword>
<gene>
    <name evidence="1" type="ORF">KDAU_28170</name>
</gene>
<reference evidence="2" key="1">
    <citation type="submission" date="2018-12" db="EMBL/GenBank/DDBJ databases">
        <title>Tengunoibacter tsumagoiensis gen. nov., sp. nov., Dictyobacter kobayashii sp. nov., D. alpinus sp. nov., and D. joshuensis sp. nov. and description of Dictyobacteraceae fam. nov. within the order Ktedonobacterales isolated from Tengu-no-mugimeshi.</title>
        <authorList>
            <person name="Wang C.M."/>
            <person name="Zheng Y."/>
            <person name="Sakai Y."/>
            <person name="Toyoda A."/>
            <person name="Minakuchi Y."/>
            <person name="Abe K."/>
            <person name="Yokota A."/>
            <person name="Yabe S."/>
        </authorList>
    </citation>
    <scope>NUCLEOTIDE SEQUENCE [LARGE SCALE GENOMIC DNA]</scope>
    <source>
        <strain evidence="2">S-27</strain>
    </source>
</reference>